<dbReference type="EMBL" id="RKHY01000001">
    <property type="protein sequence ID" value="ROS42117.1"/>
    <property type="molecule type" value="Genomic_DNA"/>
</dbReference>
<dbReference type="Proteomes" id="UP000274843">
    <property type="component" value="Unassembled WGS sequence"/>
</dbReference>
<dbReference type="PROSITE" id="PS50977">
    <property type="entry name" value="HTH_TETR_2"/>
    <property type="match status" value="1"/>
</dbReference>
<dbReference type="Pfam" id="PF00440">
    <property type="entry name" value="TetR_N"/>
    <property type="match status" value="1"/>
</dbReference>
<dbReference type="InterPro" id="IPR011075">
    <property type="entry name" value="TetR_C"/>
</dbReference>
<feature type="domain" description="HTH tetR-type" evidence="5">
    <location>
        <begin position="13"/>
        <end position="73"/>
    </location>
</feature>
<dbReference type="PANTHER" id="PTHR47506:SF1">
    <property type="entry name" value="HTH-TYPE TRANSCRIPTIONAL REGULATOR YJDC"/>
    <property type="match status" value="1"/>
</dbReference>
<dbReference type="PANTHER" id="PTHR47506">
    <property type="entry name" value="TRANSCRIPTIONAL REGULATORY PROTEIN"/>
    <property type="match status" value="1"/>
</dbReference>
<sequence>MYCQVVETDKPLTPAAERILTVAGKLFYDNGIHAIGVDTIAAEAGVTKKTLYDRFGSKSDLVALYLRRRDERWRERVRSFAGPRTTPAQKLLKVFDALADWLDTENTRGCAFVNAHAELPSPDHPGRQVIAASKQWLLGYLRDLAVDAGARNPARLAEALLVLVEGATVAASLDVAPTAVATAKRVAKSLVDEATAAQHNSASRR</sequence>
<evidence type="ECO:0000256" key="1">
    <source>
        <dbReference type="ARBA" id="ARBA00023015"/>
    </source>
</evidence>
<dbReference type="InterPro" id="IPR001647">
    <property type="entry name" value="HTH_TetR"/>
</dbReference>
<name>A0A3N2GZU9_9PSEU</name>
<feature type="DNA-binding region" description="H-T-H motif" evidence="4">
    <location>
        <begin position="36"/>
        <end position="55"/>
    </location>
</feature>
<organism evidence="6 7">
    <name type="scientific">Amycolatopsis thermoflava</name>
    <dbReference type="NCBI Taxonomy" id="84480"/>
    <lineage>
        <taxon>Bacteria</taxon>
        <taxon>Bacillati</taxon>
        <taxon>Actinomycetota</taxon>
        <taxon>Actinomycetes</taxon>
        <taxon>Pseudonocardiales</taxon>
        <taxon>Pseudonocardiaceae</taxon>
        <taxon>Amycolatopsis</taxon>
        <taxon>Amycolatopsis methanolica group</taxon>
    </lineage>
</organism>
<dbReference type="Gene3D" id="1.10.357.10">
    <property type="entry name" value="Tetracycline Repressor, domain 2"/>
    <property type="match status" value="1"/>
</dbReference>
<gene>
    <name evidence="6" type="ORF">EDD35_4500</name>
</gene>
<evidence type="ECO:0000256" key="2">
    <source>
        <dbReference type="ARBA" id="ARBA00023125"/>
    </source>
</evidence>
<evidence type="ECO:0000313" key="6">
    <source>
        <dbReference type="EMBL" id="ROS42117.1"/>
    </source>
</evidence>
<dbReference type="Pfam" id="PF16925">
    <property type="entry name" value="TetR_C_13"/>
    <property type="match status" value="1"/>
</dbReference>
<evidence type="ECO:0000313" key="7">
    <source>
        <dbReference type="Proteomes" id="UP000274843"/>
    </source>
</evidence>
<evidence type="ECO:0000256" key="4">
    <source>
        <dbReference type="PROSITE-ProRule" id="PRU00335"/>
    </source>
</evidence>
<accession>A0A3N2GZU9</accession>
<dbReference type="AlphaFoldDB" id="A0A3N2GZU9"/>
<comment type="caution">
    <text evidence="6">The sequence shown here is derived from an EMBL/GenBank/DDBJ whole genome shotgun (WGS) entry which is preliminary data.</text>
</comment>
<evidence type="ECO:0000259" key="5">
    <source>
        <dbReference type="PROSITE" id="PS50977"/>
    </source>
</evidence>
<keyword evidence="3" id="KW-0804">Transcription</keyword>
<proteinExistence type="predicted"/>
<reference evidence="6 7" key="1">
    <citation type="submission" date="2018-11" db="EMBL/GenBank/DDBJ databases">
        <title>Sequencing the genomes of 1000 actinobacteria strains.</title>
        <authorList>
            <person name="Klenk H.-P."/>
        </authorList>
    </citation>
    <scope>NUCLEOTIDE SEQUENCE [LARGE SCALE GENOMIC DNA]</scope>
    <source>
        <strain evidence="6 7">DSM 44348</strain>
    </source>
</reference>
<dbReference type="PRINTS" id="PR00455">
    <property type="entry name" value="HTHTETR"/>
</dbReference>
<keyword evidence="1" id="KW-0805">Transcription regulation</keyword>
<keyword evidence="7" id="KW-1185">Reference proteome</keyword>
<protein>
    <submittedName>
        <fullName evidence="6">TetR family transcriptional regulator</fullName>
    </submittedName>
</protein>
<dbReference type="InterPro" id="IPR036271">
    <property type="entry name" value="Tet_transcr_reg_TetR-rel_C_sf"/>
</dbReference>
<dbReference type="SUPFAM" id="SSF48498">
    <property type="entry name" value="Tetracyclin repressor-like, C-terminal domain"/>
    <property type="match status" value="1"/>
</dbReference>
<dbReference type="InterPro" id="IPR009057">
    <property type="entry name" value="Homeodomain-like_sf"/>
</dbReference>
<dbReference type="SUPFAM" id="SSF46689">
    <property type="entry name" value="Homeodomain-like"/>
    <property type="match status" value="1"/>
</dbReference>
<dbReference type="GO" id="GO:0003677">
    <property type="term" value="F:DNA binding"/>
    <property type="evidence" value="ECO:0007669"/>
    <property type="project" value="UniProtKB-UniRule"/>
</dbReference>
<keyword evidence="2 4" id="KW-0238">DNA-binding</keyword>
<evidence type="ECO:0000256" key="3">
    <source>
        <dbReference type="ARBA" id="ARBA00023163"/>
    </source>
</evidence>